<evidence type="ECO:0000256" key="3">
    <source>
        <dbReference type="ARBA" id="ARBA00023143"/>
    </source>
</evidence>
<dbReference type="OrthoDB" id="5700980at2"/>
<keyword evidence="2" id="KW-0547">Nucleotide-binding</keyword>
<dbReference type="InterPro" id="IPR012349">
    <property type="entry name" value="Split_barrel_FMN-bd"/>
</dbReference>
<keyword evidence="7" id="KW-1185">Reference proteome</keyword>
<sequence length="265" mass="30178">MTPEEDTGTMSLLQSVLRKFYRPESASASAASATEPGSVSRLHHYSPLMTLLEKRQLLEVINDQTGERYQSMILDVNVVAGLFMLDDLFPANPTAPVQVGDALTLRHHHNGQVLSFSAPVIDIEQAQTAPLYTLKLPKEVGYRQRRRWPRVDLRQPQPLTVRLKSPWSTPWFATAQNLSAGGMRLRIGGNLLDQLHCDQALPLLEFQFNRDFRVRCQARVKGFRFCRRPHRHTQLSVEFVDMPAHQRIQLEAFVSTLIERKTKAA</sequence>
<feature type="domain" description="PilZ" evidence="4">
    <location>
        <begin position="144"/>
        <end position="254"/>
    </location>
</feature>
<evidence type="ECO:0000256" key="1">
    <source>
        <dbReference type="ARBA" id="ARBA00022636"/>
    </source>
</evidence>
<feature type="domain" description="Type III secretion system flagellar brake protein YcgR PilZN" evidence="5">
    <location>
        <begin position="48"/>
        <end position="140"/>
    </location>
</feature>
<dbReference type="Proteomes" id="UP000319732">
    <property type="component" value="Unassembled WGS sequence"/>
</dbReference>
<dbReference type="Gene3D" id="2.40.10.220">
    <property type="entry name" value="predicted glycosyltransferase like domains"/>
    <property type="match status" value="1"/>
</dbReference>
<keyword evidence="3" id="KW-0975">Bacterial flagellum</keyword>
<comment type="caution">
    <text evidence="6">The sequence shown here is derived from an EMBL/GenBank/DDBJ whole genome shotgun (WGS) entry which is preliminary data.</text>
</comment>
<evidence type="ECO:0000313" key="6">
    <source>
        <dbReference type="EMBL" id="TQV84112.1"/>
    </source>
</evidence>
<dbReference type="InterPro" id="IPR009926">
    <property type="entry name" value="T3SS_YcgR_PilZN"/>
</dbReference>
<dbReference type="InterPro" id="IPR009875">
    <property type="entry name" value="PilZ_domain"/>
</dbReference>
<keyword evidence="1" id="KW-0973">c-di-GMP</keyword>
<dbReference type="Pfam" id="PF07317">
    <property type="entry name" value="PilZN"/>
    <property type="match status" value="1"/>
</dbReference>
<dbReference type="GO" id="GO:0035438">
    <property type="term" value="F:cyclic-di-GMP binding"/>
    <property type="evidence" value="ECO:0007669"/>
    <property type="project" value="InterPro"/>
</dbReference>
<dbReference type="AlphaFoldDB" id="A0A545U3Q5"/>
<dbReference type="Pfam" id="PF07238">
    <property type="entry name" value="PilZ"/>
    <property type="match status" value="1"/>
</dbReference>
<dbReference type="EMBL" id="VHSG01000006">
    <property type="protein sequence ID" value="TQV84112.1"/>
    <property type="molecule type" value="Genomic_DNA"/>
</dbReference>
<evidence type="ECO:0000256" key="2">
    <source>
        <dbReference type="ARBA" id="ARBA00022741"/>
    </source>
</evidence>
<dbReference type="Gene3D" id="2.30.110.10">
    <property type="entry name" value="Electron Transport, Fmn-binding Protein, Chain A"/>
    <property type="match status" value="1"/>
</dbReference>
<reference evidence="6 7" key="1">
    <citation type="submission" date="2019-06" db="EMBL/GenBank/DDBJ databases">
        <title>Whole genome sequence for Cellvibrionaceae sp. R142.</title>
        <authorList>
            <person name="Wang G."/>
        </authorList>
    </citation>
    <scope>NUCLEOTIDE SEQUENCE [LARGE SCALE GENOMIC DNA]</scope>
    <source>
        <strain evidence="6 7">R142</strain>
    </source>
</reference>
<gene>
    <name evidence="6" type="ORF">FKG94_05465</name>
</gene>
<evidence type="ECO:0000259" key="4">
    <source>
        <dbReference type="Pfam" id="PF07238"/>
    </source>
</evidence>
<evidence type="ECO:0000259" key="5">
    <source>
        <dbReference type="Pfam" id="PF07317"/>
    </source>
</evidence>
<protein>
    <recommendedName>
        <fullName evidence="8">Flagellar brake protein</fullName>
    </recommendedName>
</protein>
<accession>A0A545U3Q5</accession>
<proteinExistence type="predicted"/>
<evidence type="ECO:0000313" key="7">
    <source>
        <dbReference type="Proteomes" id="UP000319732"/>
    </source>
</evidence>
<evidence type="ECO:0008006" key="8">
    <source>
        <dbReference type="Google" id="ProtNLM"/>
    </source>
</evidence>
<name>A0A545U3Q5_9GAMM</name>
<organism evidence="6 7">
    <name type="scientific">Exilibacterium tricleocarpae</name>
    <dbReference type="NCBI Taxonomy" id="2591008"/>
    <lineage>
        <taxon>Bacteria</taxon>
        <taxon>Pseudomonadati</taxon>
        <taxon>Pseudomonadota</taxon>
        <taxon>Gammaproteobacteria</taxon>
        <taxon>Cellvibrionales</taxon>
        <taxon>Cellvibrionaceae</taxon>
        <taxon>Exilibacterium</taxon>
    </lineage>
</organism>